<evidence type="ECO:0008006" key="3">
    <source>
        <dbReference type="Google" id="ProtNLM"/>
    </source>
</evidence>
<dbReference type="InterPro" id="IPR027417">
    <property type="entry name" value="P-loop_NTPase"/>
</dbReference>
<gene>
    <name evidence="1" type="ORF">F5897_001380</name>
</gene>
<sequence>MSTVPKNPMMITAAWIESHCVIPDMTHQGAPFILRDEQLLFVANHYDVKPTATYNPAAETDLTLPQNPKAAAFTYRRSQLVRSQKWGKSPLVSAFACLEGVGPALFAGWSTGKETYDCAAHGCGCGWFYQYEEGEPMGRPWPTALIQITATTEDQTDNTYDALRPMINLGPLSLLIPKTGEEFIRLPNGGRIDAVTSKGNSRLGQRVTFVIQDETGLWIASNGGHNLAKKQRQGLAGMDGRAIETTNAWNPADDSVAQRTYESSAQDIYRDFKQAPSSLDFGNPKDRRKIFAFNYQDAPWVNIATIEAQAAEMMEKDPTDAERFFGNRIVAGHGTWLKNLAQWDAKALDGLEGRQAPIKVAARTKICLGFDGSDNNDYTAIRAETLDLYQFTPKYLEDRKTMWRPQDYGGRIPRAEVRNAFKAIATEYEIVRAYCDPMFWETEIDELAAEFGSKVFVKWPTNRPAAMFGALERFRTDIYNPDSRFTHDGDPDLRQHLQNAVMRMRSVTRNADGQAVRQYILGKPADADHQKIDYVMSSVLAHEAALDALATGERAKQEPLYIYY</sequence>
<accession>A0A840DPM7</accession>
<comment type="caution">
    <text evidence="1">The sequence shown here is derived from an EMBL/GenBank/DDBJ whole genome shotgun (WGS) entry which is preliminary data.</text>
</comment>
<organism evidence="1 2">
    <name type="scientific">Canibacter oris</name>
    <dbReference type="NCBI Taxonomy" id="1365628"/>
    <lineage>
        <taxon>Bacteria</taxon>
        <taxon>Bacillati</taxon>
        <taxon>Actinomycetota</taxon>
        <taxon>Actinomycetes</taxon>
        <taxon>Micrococcales</taxon>
        <taxon>Microbacteriaceae</taxon>
        <taxon>Canibacter</taxon>
    </lineage>
</organism>
<dbReference type="Gene3D" id="3.40.50.300">
    <property type="entry name" value="P-loop containing nucleotide triphosphate hydrolases"/>
    <property type="match status" value="1"/>
</dbReference>
<reference evidence="1" key="1">
    <citation type="submission" date="2020-08" db="EMBL/GenBank/DDBJ databases">
        <title>Sequencing the genomes of 1000 actinobacteria strains.</title>
        <authorList>
            <person name="Klenk H.-P."/>
        </authorList>
    </citation>
    <scope>NUCLEOTIDE SEQUENCE [LARGE SCALE GENOMIC DNA]</scope>
    <source>
        <strain evidence="1">DSM 27064</strain>
    </source>
</reference>
<dbReference type="RefSeq" id="WP_183304978.1">
    <property type="nucleotide sequence ID" value="NZ_JACIFD010000014.1"/>
</dbReference>
<keyword evidence="2" id="KW-1185">Reference proteome</keyword>
<evidence type="ECO:0000313" key="2">
    <source>
        <dbReference type="Proteomes" id="UP000571183"/>
    </source>
</evidence>
<dbReference type="EMBL" id="JACIFD010000014">
    <property type="protein sequence ID" value="MBB4072057.1"/>
    <property type="molecule type" value="Genomic_DNA"/>
</dbReference>
<dbReference type="Proteomes" id="UP000571183">
    <property type="component" value="Unassembled WGS sequence"/>
</dbReference>
<dbReference type="AlphaFoldDB" id="A0A840DPM7"/>
<evidence type="ECO:0000313" key="1">
    <source>
        <dbReference type="EMBL" id="MBB4072057.1"/>
    </source>
</evidence>
<protein>
    <recommendedName>
        <fullName evidence="3">Terminase</fullName>
    </recommendedName>
</protein>
<proteinExistence type="predicted"/>
<name>A0A840DPM7_9MICO</name>